<feature type="region of interest" description="Disordered" evidence="10">
    <location>
        <begin position="1"/>
        <end position="25"/>
    </location>
</feature>
<dbReference type="GO" id="GO:0005524">
    <property type="term" value="F:ATP binding"/>
    <property type="evidence" value="ECO:0007669"/>
    <property type="project" value="UniProtKB-UniRule"/>
</dbReference>
<evidence type="ECO:0000256" key="2">
    <source>
        <dbReference type="ARBA" id="ARBA00022490"/>
    </source>
</evidence>
<feature type="region of interest" description="Disordered" evidence="10">
    <location>
        <begin position="86"/>
        <end position="158"/>
    </location>
</feature>
<keyword evidence="6 8" id="KW-0067">ATP-binding</keyword>
<evidence type="ECO:0000256" key="10">
    <source>
        <dbReference type="SAM" id="MobiDB-lite"/>
    </source>
</evidence>
<keyword evidence="2 8" id="KW-0963">Cytoplasm</keyword>
<gene>
    <name evidence="8" type="primary">PAN3</name>
    <name evidence="12" type="ORF">DNG_06491</name>
</gene>
<dbReference type="AlphaFoldDB" id="A0AAE8SWL8"/>
<keyword evidence="7 8" id="KW-0175">Coiled coil</keyword>
<accession>A0AAE8SWL8</accession>
<comment type="subunit">
    <text evidence="8">Homodimer. Forms a heterotrimer with a catalytic subunit PAN2 to form the poly(A)-nuclease (PAN) deadenylation complex. Interacts (via PAM-2 motif) with poly(A)-binding protein PAB1 (via PABC domain), conferring substrate specificity of the enzyme complex.</text>
</comment>
<evidence type="ECO:0000313" key="13">
    <source>
        <dbReference type="Proteomes" id="UP001187682"/>
    </source>
</evidence>
<keyword evidence="4 8" id="KW-0547">Nucleotide-binding</keyword>
<keyword evidence="5 9" id="KW-0863">Zinc-finger</keyword>
<dbReference type="SUPFAM" id="SSF56112">
    <property type="entry name" value="Protein kinase-like (PK-like)"/>
    <property type="match status" value="1"/>
</dbReference>
<feature type="binding site" evidence="8">
    <location>
        <begin position="429"/>
        <end position="430"/>
    </location>
    <ligand>
        <name>ATP</name>
        <dbReference type="ChEBI" id="CHEBI:30616"/>
    </ligand>
</feature>
<proteinExistence type="inferred from homology"/>
<comment type="domain">
    <text evidence="8">Contains a pseudokinase domain. The protein kinase domain is predicted to be catalytically inactive because some of the residues important for catalytic activity are substituted and it lacks the equivalent of the binding site for a peptide substrate. However, it has retained an ATP-binding site and ATP-binding is required for mRNA degradation, stimulating the activity of the PAN2 nuclease in vitro. The nucleotide-binding site is juxtaposed to the RNase active site of PAN2 in the complex and may actually bind nucleosides of a poly(A) RNA rather than ATP, feeding the poly(A)-tail to the active site of the deadenylase and thus increasing the efficiency with which this distributive enzyme degrades oligo(A) RNAs.</text>
</comment>
<evidence type="ECO:0000256" key="7">
    <source>
        <dbReference type="ARBA" id="ARBA00023054"/>
    </source>
</evidence>
<comment type="domain">
    <text evidence="8">The pseudokinase domain, the coiled-coil (CC), and C-terminal knob domain (CK) form a structural unit (PKC) that forms an extensive high-affinity interaction surface for PAN2.</text>
</comment>
<dbReference type="GO" id="GO:0031251">
    <property type="term" value="C:PAN complex"/>
    <property type="evidence" value="ECO:0007669"/>
    <property type="project" value="UniProtKB-UniRule"/>
</dbReference>
<dbReference type="InterPro" id="IPR011009">
    <property type="entry name" value="Kinase-like_dom_sf"/>
</dbReference>
<dbReference type="InterPro" id="IPR030844">
    <property type="entry name" value="PAN3"/>
</dbReference>
<feature type="region of interest" description="Knob domain" evidence="8">
    <location>
        <begin position="569"/>
        <end position="668"/>
    </location>
</feature>
<protein>
    <recommendedName>
        <fullName evidence="8">PAN2-PAN3 deadenylation complex subunit PAN3</fullName>
    </recommendedName>
    <alternativeName>
        <fullName evidence="8">PAB1P-dependent poly(A)-specific ribonuclease</fullName>
    </alternativeName>
    <alternativeName>
        <fullName evidence="8">Poly(A)-nuclease deadenylation complex subunit 3</fullName>
        <shortName evidence="8">PAN deadenylation complex subunit 3</shortName>
    </alternativeName>
</protein>
<evidence type="ECO:0000256" key="9">
    <source>
        <dbReference type="PROSITE-ProRule" id="PRU00723"/>
    </source>
</evidence>
<dbReference type="Pfam" id="PF25586">
    <property type="entry name" value="zf-CCCH_PAN3"/>
    <property type="match status" value="1"/>
</dbReference>
<feature type="compositionally biased region" description="Polar residues" evidence="10">
    <location>
        <begin position="114"/>
        <end position="137"/>
    </location>
</feature>
<evidence type="ECO:0000256" key="3">
    <source>
        <dbReference type="ARBA" id="ARBA00022664"/>
    </source>
</evidence>
<dbReference type="PANTHER" id="PTHR12272:SF11">
    <property type="entry name" value="PAN2-PAN3 DEADENYLATION COMPLEX SUBUNIT PAN3"/>
    <property type="match status" value="1"/>
</dbReference>
<feature type="domain" description="C3H1-type" evidence="11">
    <location>
        <begin position="25"/>
        <end position="54"/>
    </location>
</feature>
<comment type="function">
    <text evidence="8">Regulatory subunit of the poly(A)-nuclease (PAN) deadenylation complex, one of two cytoplasmic mRNA deadenylases involved in mRNA turnover. PAN specifically shortens poly(A) tails of RNA and the activity is stimulated by poly(A)-binding protein PAB1. PAN deadenylation is followed by rapid degradation of the shortened mRNA tails by the CCR4-NOT complex. Deadenylated mRNAs are then degraded by two alternative mechanisms, namely exosome-mediated 3'-5' exonucleolytic degradation, or deadenlyation-dependent mRNA decaping and subsequent 5'-3' exonucleolytic degradation by XRN1. May also be involved in post-transcriptional maturation of mRNA poly(A) tails. PAN3 acts as a positive regulator for PAN activity, recruiting the catalytic subunit PAN2 to mRNA via its interaction with RNA and with PAB1.</text>
</comment>
<dbReference type="Gene3D" id="6.10.250.3160">
    <property type="match status" value="1"/>
</dbReference>
<keyword evidence="13" id="KW-1185">Reference proteome</keyword>
<dbReference type="FunFam" id="1.10.287.3700:FF:000001">
    <property type="entry name" value="PAN2-PAN3 deadenylation complex subunit PAN3"/>
    <property type="match status" value="1"/>
</dbReference>
<evidence type="ECO:0000256" key="8">
    <source>
        <dbReference type="HAMAP-Rule" id="MF_03181"/>
    </source>
</evidence>
<feature type="binding site" evidence="8">
    <location>
        <begin position="367"/>
        <end position="374"/>
    </location>
    <ligand>
        <name>ATP</name>
        <dbReference type="ChEBI" id="CHEBI:30616"/>
    </ligand>
</feature>
<keyword evidence="9" id="KW-0862">Zinc</keyword>
<dbReference type="Pfam" id="PF18101">
    <property type="entry name" value="Pan3_CK"/>
    <property type="match status" value="1"/>
</dbReference>
<dbReference type="EMBL" id="ONZQ02000009">
    <property type="protein sequence ID" value="SPO03808.1"/>
    <property type="molecule type" value="Genomic_DNA"/>
</dbReference>
<dbReference type="InterPro" id="IPR000571">
    <property type="entry name" value="Znf_CCCH"/>
</dbReference>
<dbReference type="PROSITE" id="PS50103">
    <property type="entry name" value="ZF_C3H1"/>
    <property type="match status" value="1"/>
</dbReference>
<dbReference type="GO" id="GO:0000932">
    <property type="term" value="C:P-body"/>
    <property type="evidence" value="ECO:0007669"/>
    <property type="project" value="TreeGrafter"/>
</dbReference>
<feature type="compositionally biased region" description="Polar residues" evidence="10">
    <location>
        <begin position="86"/>
        <end position="106"/>
    </location>
</feature>
<comment type="domain">
    <text evidence="8">The N-terminal zinc finger binds to poly(A) RNA.</text>
</comment>
<feature type="binding site" evidence="8">
    <location>
        <position position="318"/>
    </location>
    <ligand>
        <name>ATP</name>
        <dbReference type="ChEBI" id="CHEBI:30616"/>
    </ligand>
</feature>
<dbReference type="InterPro" id="IPR041332">
    <property type="entry name" value="Pan3_CK"/>
</dbReference>
<name>A0AAE8SWL8_9PEZI</name>
<comment type="similarity">
    <text evidence="8">Belongs to the protein kinase superfamily. PAN3 family.</text>
</comment>
<keyword evidence="3 8" id="KW-0507">mRNA processing</keyword>
<evidence type="ECO:0000256" key="5">
    <source>
        <dbReference type="ARBA" id="ARBA00022771"/>
    </source>
</evidence>
<dbReference type="Gene3D" id="1.10.287.3700">
    <property type="match status" value="1"/>
</dbReference>
<evidence type="ECO:0000256" key="6">
    <source>
        <dbReference type="ARBA" id="ARBA00022840"/>
    </source>
</evidence>
<comment type="caution">
    <text evidence="12">The sequence shown here is derived from an EMBL/GenBank/DDBJ whole genome shotgun (WGS) entry which is preliminary data.</text>
</comment>
<reference evidence="12" key="1">
    <citation type="submission" date="2018-03" db="EMBL/GenBank/DDBJ databases">
        <authorList>
            <person name="Guldener U."/>
        </authorList>
    </citation>
    <scope>NUCLEOTIDE SEQUENCE</scope>
</reference>
<dbReference type="GO" id="GO:0008270">
    <property type="term" value="F:zinc ion binding"/>
    <property type="evidence" value="ECO:0007669"/>
    <property type="project" value="UniProtKB-KW"/>
</dbReference>
<evidence type="ECO:0000259" key="11">
    <source>
        <dbReference type="PROSITE" id="PS50103"/>
    </source>
</evidence>
<dbReference type="Gene3D" id="1.20.5.5160">
    <property type="match status" value="1"/>
</dbReference>
<dbReference type="Gene3D" id="1.10.510.10">
    <property type="entry name" value="Transferase(Phosphotransferase) domain 1"/>
    <property type="match status" value="1"/>
</dbReference>
<feature type="coiled-coil region" evidence="8">
    <location>
        <begin position="530"/>
        <end position="568"/>
    </location>
</feature>
<dbReference type="PANTHER" id="PTHR12272">
    <property type="entry name" value="DEADENYLATION COMPLEX SUBUNIT PAN3"/>
    <property type="match status" value="1"/>
</dbReference>
<dbReference type="GO" id="GO:0008143">
    <property type="term" value="F:poly(A) binding"/>
    <property type="evidence" value="ECO:0007669"/>
    <property type="project" value="TreeGrafter"/>
</dbReference>
<dbReference type="Proteomes" id="UP001187682">
    <property type="component" value="Unassembled WGS sequence"/>
</dbReference>
<dbReference type="GO" id="GO:0006397">
    <property type="term" value="P:mRNA processing"/>
    <property type="evidence" value="ECO:0007669"/>
    <property type="project" value="UniProtKB-KW"/>
</dbReference>
<evidence type="ECO:0000256" key="1">
    <source>
        <dbReference type="ARBA" id="ARBA00004496"/>
    </source>
</evidence>
<feature type="zinc finger region" description="C3H1-type" evidence="9">
    <location>
        <begin position="25"/>
        <end position="54"/>
    </location>
</feature>
<dbReference type="HAMAP" id="MF_03181">
    <property type="entry name" value="PAN3"/>
    <property type="match status" value="1"/>
</dbReference>
<evidence type="ECO:0000313" key="12">
    <source>
        <dbReference type="EMBL" id="SPO03808.1"/>
    </source>
</evidence>
<comment type="subcellular location">
    <subcellularLocation>
        <location evidence="1 8">Cytoplasm</location>
    </subcellularLocation>
</comment>
<comment type="caution">
    <text evidence="8">Lacks conserved residue(s) required for the propagation of feature annotation.</text>
</comment>
<sequence>MAARGYQNNDLRRQVGSPKAKGRVDHKDTLCRNILIYGHCRYENTGCTFNHDQNKGSTNASNISNSNSTTANNAASEMSKKAFNVESPSFTPSNISKKPTFSSQALSAAPFTPRGNTSGSSTSTPIQHNGDHSSFVSNPAAVPEFTPQNYGLSSTATTTPTGQDATLNYDAFAMSAVGQALPTAPYNPYADDHNAAAVAAAAAMGAANPAFFQQNAFATHTQPLMHHLYFPAGPHKEDLTPYQRTSHDFFVSERLRQDLQKKSEAALQVINTGLPQLDNFHSLVALDTTNRKNANTFGYPSWVYKAVDGKTGFIRCLRRLEGFRLSNEHAIRSVKEWRRIDCGSVVSVFDAFTTRAFGDSSIVFVQEYFPLSKTLMELHFPNQAAAPGTRYKQQTLIPENTLWAYITQIATALKTIHAANLAARCVDLSKIICTDKNRIRLGACAILDVAQFEARRPVQDLQQEDLLQFGRVILSLASLTPPALLTNATAAMEHLGRNYSVELRDTVLWLLTPQQQQPKNIDEFVRGIATHFVTSFDQALHESDSLRSELSTSLESDRIARLLMKLAIVNERPDFNGDTEWSENGDRYTLKLFRDYVFHQVDANGHPIVDLGHMISCMNKLDAGTDERVCLTSRDEQTVFVVTYRTLREQLRSLFAEISRAAKGRGGL</sequence>
<dbReference type="GO" id="GO:0000289">
    <property type="term" value="P:nuclear-transcribed mRNA poly(A) tail shortening"/>
    <property type="evidence" value="ECO:0007669"/>
    <property type="project" value="UniProtKB-UniRule"/>
</dbReference>
<organism evidence="12 13">
    <name type="scientific">Cephalotrichum gorgonifer</name>
    <dbReference type="NCBI Taxonomy" id="2041049"/>
    <lineage>
        <taxon>Eukaryota</taxon>
        <taxon>Fungi</taxon>
        <taxon>Dikarya</taxon>
        <taxon>Ascomycota</taxon>
        <taxon>Pezizomycotina</taxon>
        <taxon>Sordariomycetes</taxon>
        <taxon>Hypocreomycetidae</taxon>
        <taxon>Microascales</taxon>
        <taxon>Microascaceae</taxon>
        <taxon>Cephalotrichum</taxon>
    </lineage>
</organism>
<keyword evidence="9" id="KW-0479">Metal-binding</keyword>
<evidence type="ECO:0000256" key="4">
    <source>
        <dbReference type="ARBA" id="ARBA00022741"/>
    </source>
</evidence>